<gene>
    <name evidence="2" type="ORF">DCC35_18075</name>
</gene>
<keyword evidence="3" id="KW-1185">Reference proteome</keyword>
<protein>
    <submittedName>
        <fullName evidence="2">Uncharacterized protein</fullName>
    </submittedName>
</protein>
<keyword evidence="1" id="KW-0472">Membrane</keyword>
<dbReference type="KEGG" id="fpf:DCC35_18075"/>
<sequence>MTYGQQFIRLSNKSGSKRKVINVGDPFIYKLYNDDTVYKDQLVGVTDSTFQLTYETLKPEEVQTVYKTETNFMDRFSGYLIAGGAILITIDFLNIQVVQDADYEPNSGIFIAGGTMIGAGLIYKLLRRKKYRLDKSWELRLINIDSFKDVSN</sequence>
<feature type="transmembrane region" description="Helical" evidence="1">
    <location>
        <begin position="107"/>
        <end position="126"/>
    </location>
</feature>
<dbReference type="Proteomes" id="UP000298616">
    <property type="component" value="Chromosome"/>
</dbReference>
<keyword evidence="1" id="KW-0812">Transmembrane</keyword>
<evidence type="ECO:0000313" key="2">
    <source>
        <dbReference type="EMBL" id="QCK16501.1"/>
    </source>
</evidence>
<evidence type="ECO:0000313" key="3">
    <source>
        <dbReference type="Proteomes" id="UP000298616"/>
    </source>
</evidence>
<organism evidence="2 3">
    <name type="scientific">Mangrovivirga cuniculi</name>
    <dbReference type="NCBI Taxonomy" id="2715131"/>
    <lineage>
        <taxon>Bacteria</taxon>
        <taxon>Pseudomonadati</taxon>
        <taxon>Bacteroidota</taxon>
        <taxon>Cytophagia</taxon>
        <taxon>Cytophagales</taxon>
        <taxon>Mangrovivirgaceae</taxon>
        <taxon>Mangrovivirga</taxon>
    </lineage>
</organism>
<name>A0A4D7JLN1_9BACT</name>
<accession>A0A4D7JLN1</accession>
<evidence type="ECO:0000256" key="1">
    <source>
        <dbReference type="SAM" id="Phobius"/>
    </source>
</evidence>
<proteinExistence type="predicted"/>
<feature type="transmembrane region" description="Helical" evidence="1">
    <location>
        <begin position="76"/>
        <end position="95"/>
    </location>
</feature>
<dbReference type="EMBL" id="CP028923">
    <property type="protein sequence ID" value="QCK16501.1"/>
    <property type="molecule type" value="Genomic_DNA"/>
</dbReference>
<dbReference type="AlphaFoldDB" id="A0A4D7JLN1"/>
<keyword evidence="1" id="KW-1133">Transmembrane helix</keyword>
<reference evidence="2 3" key="1">
    <citation type="submission" date="2018-04" db="EMBL/GenBank/DDBJ databases">
        <title>Complete genome uncultured novel isolate.</title>
        <authorList>
            <person name="Merlino G."/>
        </authorList>
    </citation>
    <scope>NUCLEOTIDE SEQUENCE [LARGE SCALE GENOMIC DNA]</scope>
    <source>
        <strain evidence="3">R1DC9</strain>
    </source>
</reference>